<gene>
    <name evidence="1" type="ORF">FEN17_02770</name>
</gene>
<dbReference type="EMBL" id="VCEJ01000002">
    <property type="protein sequence ID" value="TLV02562.1"/>
    <property type="molecule type" value="Genomic_DNA"/>
</dbReference>
<dbReference type="OrthoDB" id="9798714at2"/>
<name>A0A5R9L1W9_9BACT</name>
<evidence type="ECO:0000313" key="2">
    <source>
        <dbReference type="Proteomes" id="UP000306402"/>
    </source>
</evidence>
<dbReference type="Pfam" id="PF01963">
    <property type="entry name" value="TraB_PrgY_gumN"/>
    <property type="match status" value="1"/>
</dbReference>
<comment type="caution">
    <text evidence="1">The sequence shown here is derived from an EMBL/GenBank/DDBJ whole genome shotgun (WGS) entry which is preliminary data.</text>
</comment>
<dbReference type="CDD" id="cd14789">
    <property type="entry name" value="Tiki"/>
    <property type="match status" value="1"/>
</dbReference>
<dbReference type="Proteomes" id="UP000306402">
    <property type="component" value="Unassembled WGS sequence"/>
</dbReference>
<organism evidence="1 2">
    <name type="scientific">Dyadobacter luticola</name>
    <dbReference type="NCBI Taxonomy" id="1979387"/>
    <lineage>
        <taxon>Bacteria</taxon>
        <taxon>Pseudomonadati</taxon>
        <taxon>Bacteroidota</taxon>
        <taxon>Cytophagia</taxon>
        <taxon>Cytophagales</taxon>
        <taxon>Spirosomataceae</taxon>
        <taxon>Dyadobacter</taxon>
    </lineage>
</organism>
<dbReference type="AlphaFoldDB" id="A0A5R9L1W9"/>
<dbReference type="RefSeq" id="WP_138363773.1">
    <property type="nucleotide sequence ID" value="NZ_VCEJ01000002.1"/>
</dbReference>
<sequence length="304" mass="34423">MLKDIFCFILPALFLCSVSSPGEIRFEENPKTILWKISGNGLKKPSYLLGTHHLLDSAWLFQFPKIKAAVDSSEFLLTEVFSTDPINLPVKSARSLKAVSIITSEQYQTLDSFFVVRVGEGIKNNTDAAEMNVAEMWDVIMQTLVADRAGGNGVNRSMDQDLFNYFKSKGKKGDHLDKVKNYDFDSSRINDARNVMQKAIALIPGSDKPGWNIYSRNIDIQHVIDSYKQMNAPYELEKTDTPDQPVVLNDYGTLEQRNRYWIPKIEKNMTGKSCLIAVGFAHLKYKTGLIVLLREKGYRVEPVL</sequence>
<keyword evidence="2" id="KW-1185">Reference proteome</keyword>
<dbReference type="InterPro" id="IPR002816">
    <property type="entry name" value="TraB/PrgY/GumN_fam"/>
</dbReference>
<proteinExistence type="predicted"/>
<evidence type="ECO:0000313" key="1">
    <source>
        <dbReference type="EMBL" id="TLV02562.1"/>
    </source>
</evidence>
<protein>
    <submittedName>
        <fullName evidence="1">TraB/GumN family protein</fullName>
    </submittedName>
</protein>
<accession>A0A5R9L1W9</accession>
<reference evidence="1 2" key="1">
    <citation type="submission" date="2019-05" db="EMBL/GenBank/DDBJ databases">
        <authorList>
            <person name="Qu J.-H."/>
        </authorList>
    </citation>
    <scope>NUCLEOTIDE SEQUENCE [LARGE SCALE GENOMIC DNA]</scope>
    <source>
        <strain evidence="1 2">T17</strain>
    </source>
</reference>